<reference evidence="3" key="1">
    <citation type="submission" date="2023-07" db="EMBL/GenBank/DDBJ databases">
        <title>A chromosome-level genome assembly of Lolium multiflorum.</title>
        <authorList>
            <person name="Chen Y."/>
            <person name="Copetti D."/>
            <person name="Kolliker R."/>
            <person name="Studer B."/>
        </authorList>
    </citation>
    <scope>NUCLEOTIDE SEQUENCE</scope>
    <source>
        <strain evidence="3">02402/16</strain>
        <tissue evidence="3">Leaf</tissue>
    </source>
</reference>
<dbReference type="InterPro" id="IPR033734">
    <property type="entry name" value="Jacalin-like_lectin_dom_plant"/>
</dbReference>
<comment type="caution">
    <text evidence="3">The sequence shown here is derived from an EMBL/GenBank/DDBJ whole genome shotgun (WGS) entry which is preliminary data.</text>
</comment>
<dbReference type="GO" id="GO:0030246">
    <property type="term" value="F:carbohydrate binding"/>
    <property type="evidence" value="ECO:0007669"/>
    <property type="project" value="UniProtKB-KW"/>
</dbReference>
<dbReference type="CDD" id="cd09612">
    <property type="entry name" value="Jacalin"/>
    <property type="match status" value="1"/>
</dbReference>
<evidence type="ECO:0000313" key="3">
    <source>
        <dbReference type="EMBL" id="KAK1647298.1"/>
    </source>
</evidence>
<name>A0AAD8W8J4_LOLMU</name>
<dbReference type="PROSITE" id="PS51752">
    <property type="entry name" value="JACALIN_LECTIN"/>
    <property type="match status" value="1"/>
</dbReference>
<dbReference type="Proteomes" id="UP001231189">
    <property type="component" value="Unassembled WGS sequence"/>
</dbReference>
<dbReference type="Pfam" id="PF01419">
    <property type="entry name" value="Jacalin"/>
    <property type="match status" value="1"/>
</dbReference>
<dbReference type="AlphaFoldDB" id="A0AAD8W8J4"/>
<dbReference type="InterPro" id="IPR001229">
    <property type="entry name" value="Jacalin-like_lectin_dom"/>
</dbReference>
<gene>
    <name evidence="3" type="ORF">QYE76_065103</name>
</gene>
<proteinExistence type="predicted"/>
<dbReference type="SUPFAM" id="SSF51101">
    <property type="entry name" value="Mannose-binding lectins"/>
    <property type="match status" value="1"/>
</dbReference>
<evidence type="ECO:0000256" key="1">
    <source>
        <dbReference type="ARBA" id="ARBA00022734"/>
    </source>
</evidence>
<dbReference type="SMART" id="SM00915">
    <property type="entry name" value="Jacalin"/>
    <property type="match status" value="1"/>
</dbReference>
<dbReference type="InterPro" id="IPR036404">
    <property type="entry name" value="Jacalin-like_lectin_dom_sf"/>
</dbReference>
<dbReference type="PANTHER" id="PTHR46506">
    <property type="entry name" value="OS05G0143600 PROTEIN"/>
    <property type="match status" value="1"/>
</dbReference>
<accession>A0AAD8W8J4</accession>
<organism evidence="3 4">
    <name type="scientific">Lolium multiflorum</name>
    <name type="common">Italian ryegrass</name>
    <name type="synonym">Lolium perenne subsp. multiflorum</name>
    <dbReference type="NCBI Taxonomy" id="4521"/>
    <lineage>
        <taxon>Eukaryota</taxon>
        <taxon>Viridiplantae</taxon>
        <taxon>Streptophyta</taxon>
        <taxon>Embryophyta</taxon>
        <taxon>Tracheophyta</taxon>
        <taxon>Spermatophyta</taxon>
        <taxon>Magnoliopsida</taxon>
        <taxon>Liliopsida</taxon>
        <taxon>Poales</taxon>
        <taxon>Poaceae</taxon>
        <taxon>BOP clade</taxon>
        <taxon>Pooideae</taxon>
        <taxon>Poodae</taxon>
        <taxon>Poeae</taxon>
        <taxon>Poeae Chloroplast Group 2 (Poeae type)</taxon>
        <taxon>Loliodinae</taxon>
        <taxon>Loliinae</taxon>
        <taxon>Lolium</taxon>
    </lineage>
</organism>
<evidence type="ECO:0000313" key="4">
    <source>
        <dbReference type="Proteomes" id="UP001231189"/>
    </source>
</evidence>
<sequence length="339" mass="35543">MARVSGATVLLILVATVSVYTCAIIAGAALGRALDRPTSTMTKQQPARDIALRISVSFRGLAEDFAKELWRGYHREEGRSGGRAHAGAGDRDRAAACLPSSVSRASVPLSPAELQYRDREHREVGRSGAGDGAASLSAADRRIYMRQIEAMNIQLSRHGLLSNFSGEITDGARTGGAGGVVKVGPWGGSGGQGFYMPGARSPGAGGGTPRLLSVTLYHADAVHAFSFEYLLGGVLVGRTMAPSGGRSHGSKGLRATINFSPDEHLTAVEGTFGRCRSVPEVVITSLTFRTDKGRTYGPYGEGTGTPFSIPAANGCIVGFWGRSGWLLDAIGVYIMPCQV</sequence>
<dbReference type="Gene3D" id="2.100.10.30">
    <property type="entry name" value="Jacalin-like lectin domain"/>
    <property type="match status" value="1"/>
</dbReference>
<keyword evidence="1" id="KW-0430">Lectin</keyword>
<keyword evidence="4" id="KW-1185">Reference proteome</keyword>
<dbReference type="EMBL" id="JAUUTY010000004">
    <property type="protein sequence ID" value="KAK1647298.1"/>
    <property type="molecule type" value="Genomic_DNA"/>
</dbReference>
<feature type="domain" description="Jacalin-type lectin" evidence="2">
    <location>
        <begin position="180"/>
        <end position="336"/>
    </location>
</feature>
<evidence type="ECO:0000259" key="2">
    <source>
        <dbReference type="PROSITE" id="PS51752"/>
    </source>
</evidence>
<protein>
    <recommendedName>
        <fullName evidence="2">Jacalin-type lectin domain-containing protein</fullName>
    </recommendedName>
</protein>